<dbReference type="OrthoDB" id="8595425at2"/>
<feature type="domain" description="DUF4180" evidence="1">
    <location>
        <begin position="10"/>
        <end position="117"/>
    </location>
</feature>
<protein>
    <recommendedName>
        <fullName evidence="1">DUF4180 domain-containing protein</fullName>
    </recommendedName>
</protein>
<evidence type="ECO:0000259" key="1">
    <source>
        <dbReference type="Pfam" id="PF13788"/>
    </source>
</evidence>
<organism evidence="2 3">
    <name type="scientific">Kibdelosporangium aridum</name>
    <dbReference type="NCBI Taxonomy" id="2030"/>
    <lineage>
        <taxon>Bacteria</taxon>
        <taxon>Bacillati</taxon>
        <taxon>Actinomycetota</taxon>
        <taxon>Actinomycetes</taxon>
        <taxon>Pseudonocardiales</taxon>
        <taxon>Pseudonocardiaceae</taxon>
        <taxon>Kibdelosporangium</taxon>
    </lineage>
</organism>
<dbReference type="Pfam" id="PF13788">
    <property type="entry name" value="DUF4180"/>
    <property type="match status" value="1"/>
</dbReference>
<evidence type="ECO:0000313" key="3">
    <source>
        <dbReference type="Proteomes" id="UP000192674"/>
    </source>
</evidence>
<gene>
    <name evidence="2" type="ORF">SAMN05661093_04292</name>
</gene>
<name>A0A1W2EEN3_KIBAR</name>
<reference evidence="2 3" key="1">
    <citation type="submission" date="2017-04" db="EMBL/GenBank/DDBJ databases">
        <authorList>
            <person name="Afonso C.L."/>
            <person name="Miller P.J."/>
            <person name="Scott M.A."/>
            <person name="Spackman E."/>
            <person name="Goraichik I."/>
            <person name="Dimitrov K.M."/>
            <person name="Suarez D.L."/>
            <person name="Swayne D.E."/>
        </authorList>
    </citation>
    <scope>NUCLEOTIDE SEQUENCE [LARGE SCALE GENOMIC DNA]</scope>
    <source>
        <strain evidence="2 3">DSM 43828</strain>
    </source>
</reference>
<dbReference type="RefSeq" id="WP_084428607.1">
    <property type="nucleotide sequence ID" value="NZ_FWXV01000003.1"/>
</dbReference>
<evidence type="ECO:0000313" key="2">
    <source>
        <dbReference type="EMBL" id="SMD08230.1"/>
    </source>
</evidence>
<proteinExistence type="predicted"/>
<dbReference type="Proteomes" id="UP000192674">
    <property type="component" value="Unassembled WGS sequence"/>
</dbReference>
<keyword evidence="3" id="KW-1185">Reference proteome</keyword>
<dbReference type="AlphaFoldDB" id="A0A1W2EEN3"/>
<sequence>MTDQLEHIEDVPVFVLGADGPALATENDALDLIVAAGHHGADAKWAVVPASRLCSDFFTLSTGFAGMMAQKFTSYGVGLVILGDVSGYASKPFQDWVRETNKGRHVWFARDKQHLAELLRG</sequence>
<accession>A0A1W2EEN3</accession>
<dbReference type="EMBL" id="FWXV01000003">
    <property type="protein sequence ID" value="SMD08230.1"/>
    <property type="molecule type" value="Genomic_DNA"/>
</dbReference>
<dbReference type="InterPro" id="IPR025438">
    <property type="entry name" value="DUF4180"/>
</dbReference>